<feature type="compositionally biased region" description="Basic and acidic residues" evidence="1">
    <location>
        <begin position="134"/>
        <end position="159"/>
    </location>
</feature>
<comment type="caution">
    <text evidence="2">The sequence shown here is derived from an EMBL/GenBank/DDBJ whole genome shotgun (WGS) entry which is preliminary data.</text>
</comment>
<name>A0A0J9XCG2_GEOCN</name>
<dbReference type="EMBL" id="CCBN010000009">
    <property type="protein sequence ID" value="CDO55016.1"/>
    <property type="molecule type" value="Genomic_DNA"/>
</dbReference>
<organism evidence="2 3">
    <name type="scientific">Geotrichum candidum</name>
    <name type="common">Oospora lactis</name>
    <name type="synonym">Dipodascus geotrichum</name>
    <dbReference type="NCBI Taxonomy" id="1173061"/>
    <lineage>
        <taxon>Eukaryota</taxon>
        <taxon>Fungi</taxon>
        <taxon>Dikarya</taxon>
        <taxon>Ascomycota</taxon>
        <taxon>Saccharomycotina</taxon>
        <taxon>Dipodascomycetes</taxon>
        <taxon>Dipodascales</taxon>
        <taxon>Dipodascaceae</taxon>
        <taxon>Geotrichum</taxon>
    </lineage>
</organism>
<accession>A0A0J9XCG2</accession>
<sequence>MGYNRARDIACDLPASGSDSKHTYEPGSQNHNSQNANSGTFNKRKRSCKPINKALPLPPPTSIESMNQINNSPDSSFDSAQKQQPMQLTNNTTGQVFLNPVPPPRSNSRRENMCLQNKTNLISTSSTTLVSQHGSEREENQMALTRPEKYNVPHQDKTRKPSVNNSHPKDPIPESSLVQNTPPPMLVDRMNTIKIIDCIEIENAPKSSSAKLPKRNPQHKLPSNLMAPTKSKCISAPQTIEVDHNLQLIPRNPDPSSRFPLPLSSPPQSPAFSFFAANVHNAGIDQFISSLSLPLPPAPVVKSPRESLEKRFSDTVNSDQYENPDLTQLAEEALLDMQNPERWLEDPPQPHNRRYSNTIESFISEDLSVLDSPSTPDLSFSPAFAKSRRPLSVSSNNLNPANLLLIPPPAILSISKTHRSSSSLLFNTLTSSVSNLSSATSKQYKKRRPSRFDGFKTASKEASDTATFDPTGRDNYNSRMSNVKRKKKFSRLSGRLKTAVISIFRTAI</sequence>
<evidence type="ECO:0000313" key="3">
    <source>
        <dbReference type="Proteomes" id="UP000242525"/>
    </source>
</evidence>
<evidence type="ECO:0000313" key="2">
    <source>
        <dbReference type="EMBL" id="CDO55016.1"/>
    </source>
</evidence>
<dbReference type="Proteomes" id="UP000242525">
    <property type="component" value="Unassembled WGS sequence"/>
</dbReference>
<feature type="region of interest" description="Disordered" evidence="1">
    <location>
        <begin position="123"/>
        <end position="185"/>
    </location>
</feature>
<reference evidence="2" key="1">
    <citation type="submission" date="2014-03" db="EMBL/GenBank/DDBJ databases">
        <authorList>
            <person name="Casaregola S."/>
        </authorList>
    </citation>
    <scope>NUCLEOTIDE SEQUENCE [LARGE SCALE GENOMIC DNA]</scope>
    <source>
        <strain evidence="2">CLIB 918</strain>
    </source>
</reference>
<evidence type="ECO:0000256" key="1">
    <source>
        <dbReference type="SAM" id="MobiDB-lite"/>
    </source>
</evidence>
<gene>
    <name evidence="2" type="ORF">BN980_GECA09s02859g</name>
</gene>
<dbReference type="AlphaFoldDB" id="A0A0J9XCG2"/>
<feature type="compositionally biased region" description="Polar residues" evidence="1">
    <location>
        <begin position="123"/>
        <end position="133"/>
    </location>
</feature>
<protein>
    <submittedName>
        <fullName evidence="2">Uncharacterized protein</fullName>
    </submittedName>
</protein>
<keyword evidence="3" id="KW-1185">Reference proteome</keyword>
<feature type="compositionally biased region" description="Polar residues" evidence="1">
    <location>
        <begin position="26"/>
        <end position="41"/>
    </location>
</feature>
<feature type="region of interest" description="Disordered" evidence="1">
    <location>
        <begin position="1"/>
        <end position="85"/>
    </location>
</feature>
<feature type="compositionally biased region" description="Polar residues" evidence="1">
    <location>
        <begin position="62"/>
        <end position="85"/>
    </location>
</feature>
<proteinExistence type="predicted"/>
<feature type="compositionally biased region" description="Basic and acidic residues" evidence="1">
    <location>
        <begin position="1"/>
        <end position="10"/>
    </location>
</feature>